<dbReference type="PANTHER" id="PTHR43308">
    <property type="entry name" value="OUTER MEMBRANE PROTEIN ALPHA-RELATED"/>
    <property type="match status" value="1"/>
</dbReference>
<name>A0ABT5YGS0_9GAMM</name>
<protein>
    <submittedName>
        <fullName evidence="2">S-layer homology domain-containing protein</fullName>
    </submittedName>
</protein>
<reference evidence="2" key="1">
    <citation type="submission" date="2022-07" db="EMBL/GenBank/DDBJ databases">
        <title>Marinobacter iranensis a new bacterium isolate from a hipersaline lake in Iran.</title>
        <authorList>
            <person name="Mohammad A.M.A."/>
            <person name="Cristina S.-P."/>
            <person name="Antonio V."/>
        </authorList>
    </citation>
    <scope>NUCLEOTIDE SEQUENCE</scope>
    <source>
        <strain evidence="2">71-i</strain>
    </source>
</reference>
<evidence type="ECO:0000313" key="3">
    <source>
        <dbReference type="Proteomes" id="UP001143391"/>
    </source>
</evidence>
<dbReference type="InterPro" id="IPR001119">
    <property type="entry name" value="SLH_dom"/>
</dbReference>
<evidence type="ECO:0000313" key="2">
    <source>
        <dbReference type="EMBL" id="MDF0752848.1"/>
    </source>
</evidence>
<dbReference type="Proteomes" id="UP001143391">
    <property type="component" value="Unassembled WGS sequence"/>
</dbReference>
<dbReference type="PANTHER" id="PTHR43308:SF5">
    <property type="entry name" value="S-LAYER PROTEIN _ PEPTIDOGLYCAN ENDO-BETA-N-ACETYLGLUCOSAMINIDASE"/>
    <property type="match status" value="1"/>
</dbReference>
<sequence length="91" mass="9444">GRPDGRFHSGDPVTRAEFVAMVANALNLDTISDSGSGYSDTKGHWAELAINSLTAAGVVEGVGAGAFMPNQKISRAEISAILARLMVLDQA</sequence>
<feature type="domain" description="SLH" evidence="1">
    <location>
        <begin position="1"/>
        <end position="32"/>
    </location>
</feature>
<feature type="non-terminal residue" evidence="2">
    <location>
        <position position="91"/>
    </location>
</feature>
<feature type="domain" description="SLH" evidence="1">
    <location>
        <begin position="33"/>
        <end position="91"/>
    </location>
</feature>
<feature type="non-terminal residue" evidence="2">
    <location>
        <position position="1"/>
    </location>
</feature>
<dbReference type="InterPro" id="IPR051465">
    <property type="entry name" value="Cell_Envelope_Struct_Comp"/>
</dbReference>
<gene>
    <name evidence="2" type="ORF">NLU14_21725</name>
</gene>
<keyword evidence="3" id="KW-1185">Reference proteome</keyword>
<accession>A0ABT5YGS0</accession>
<comment type="caution">
    <text evidence="2">The sequence shown here is derived from an EMBL/GenBank/DDBJ whole genome shotgun (WGS) entry which is preliminary data.</text>
</comment>
<proteinExistence type="predicted"/>
<dbReference type="PROSITE" id="PS51272">
    <property type="entry name" value="SLH"/>
    <property type="match status" value="2"/>
</dbReference>
<evidence type="ECO:0000259" key="1">
    <source>
        <dbReference type="PROSITE" id="PS51272"/>
    </source>
</evidence>
<dbReference type="EMBL" id="JANCMW010000129">
    <property type="protein sequence ID" value="MDF0752848.1"/>
    <property type="molecule type" value="Genomic_DNA"/>
</dbReference>
<organism evidence="2 3">
    <name type="scientific">Marinobacter iranensis</name>
    <dbReference type="NCBI Taxonomy" id="2962607"/>
    <lineage>
        <taxon>Bacteria</taxon>
        <taxon>Pseudomonadati</taxon>
        <taxon>Pseudomonadota</taxon>
        <taxon>Gammaproteobacteria</taxon>
        <taxon>Pseudomonadales</taxon>
        <taxon>Marinobacteraceae</taxon>
        <taxon>Marinobacter</taxon>
    </lineage>
</organism>
<dbReference type="Pfam" id="PF00395">
    <property type="entry name" value="SLH"/>
    <property type="match status" value="1"/>
</dbReference>
<dbReference type="RefSeq" id="WP_275710532.1">
    <property type="nucleotide sequence ID" value="NZ_JANCMW010000129.1"/>
</dbReference>